<comment type="caution">
    <text evidence="1">The sequence shown here is derived from an EMBL/GenBank/DDBJ whole genome shotgun (WGS) entry which is preliminary data.</text>
</comment>
<accession>A0ACA9NHM8</accession>
<dbReference type="Proteomes" id="UP000789525">
    <property type="component" value="Unassembled WGS sequence"/>
</dbReference>
<gene>
    <name evidence="1" type="ORF">ACOLOM_LOCUS8272</name>
</gene>
<name>A0ACA9NHM8_9GLOM</name>
<organism evidence="1 2">
    <name type="scientific">Acaulospora colombiana</name>
    <dbReference type="NCBI Taxonomy" id="27376"/>
    <lineage>
        <taxon>Eukaryota</taxon>
        <taxon>Fungi</taxon>
        <taxon>Fungi incertae sedis</taxon>
        <taxon>Mucoromycota</taxon>
        <taxon>Glomeromycotina</taxon>
        <taxon>Glomeromycetes</taxon>
        <taxon>Diversisporales</taxon>
        <taxon>Acaulosporaceae</taxon>
        <taxon>Acaulospora</taxon>
    </lineage>
</organism>
<reference evidence="1" key="1">
    <citation type="submission" date="2021-06" db="EMBL/GenBank/DDBJ databases">
        <authorList>
            <person name="Kallberg Y."/>
            <person name="Tangrot J."/>
            <person name="Rosling A."/>
        </authorList>
    </citation>
    <scope>NUCLEOTIDE SEQUENCE</scope>
    <source>
        <strain evidence="1">CL356</strain>
    </source>
</reference>
<feature type="non-terminal residue" evidence="1">
    <location>
        <position position="327"/>
    </location>
</feature>
<evidence type="ECO:0000313" key="1">
    <source>
        <dbReference type="EMBL" id="CAG8651791.1"/>
    </source>
</evidence>
<protein>
    <submittedName>
        <fullName evidence="1">4239_t:CDS:1</fullName>
    </submittedName>
</protein>
<keyword evidence="2" id="KW-1185">Reference proteome</keyword>
<proteinExistence type="predicted"/>
<dbReference type="EMBL" id="CAJVPT010020931">
    <property type="protein sequence ID" value="CAG8651791.1"/>
    <property type="molecule type" value="Genomic_DNA"/>
</dbReference>
<evidence type="ECO:0000313" key="2">
    <source>
        <dbReference type="Proteomes" id="UP000789525"/>
    </source>
</evidence>
<sequence>MTRPAEQIERTGTIDWPKLATLAIWIYNSSLNKELNGGYKGIHSQELFMSIVIIAFSNCLTTSIEVDTLQDPAQTEIRLKSITREKATAKWNHLFSPFCLKKANKIASFYRTSMYGEVVEQWLRRLFYDIMLVDGSDTRAPITPLMKTSLTTSPNVPLSYNTYHDQPDPNGAAGYSQQYNTDQYQSTVYPLVPHSFNTNNDRNSDASYRPPPLTAQTSWAPTFDAASSSRRLGNTRHMGAEEGSRDGYWGSLGLRSNSISSSITDTSSLSSLSSGDRATNFHDPNAYPMHSYDPGLSQGYQYPGDAYAYPAPYLSFTNPFPETYPTS</sequence>